<dbReference type="GO" id="GO:0009231">
    <property type="term" value="P:riboflavin biosynthetic process"/>
    <property type="evidence" value="ECO:0007669"/>
    <property type="project" value="UniProtKB-UniPathway"/>
</dbReference>
<feature type="binding site" evidence="14">
    <location>
        <position position="202"/>
    </location>
    <ligand>
        <name>NADP(+)</name>
        <dbReference type="ChEBI" id="CHEBI:58349"/>
    </ligand>
</feature>
<evidence type="ECO:0000256" key="15">
    <source>
        <dbReference type="PIRSR" id="PIRSR006769-3"/>
    </source>
</evidence>
<feature type="binding site" evidence="14">
    <location>
        <position position="198"/>
    </location>
    <ligand>
        <name>NADP(+)</name>
        <dbReference type="ChEBI" id="CHEBI:58349"/>
    </ligand>
</feature>
<evidence type="ECO:0000256" key="13">
    <source>
        <dbReference type="PIRSR" id="PIRSR006769-1"/>
    </source>
</evidence>
<dbReference type="STRING" id="1242993.ehr_00362"/>
<comment type="cofactor">
    <cofactor evidence="12 15">
        <name>Zn(2+)</name>
        <dbReference type="ChEBI" id="CHEBI:29105"/>
    </cofactor>
    <text evidence="12 15">Binds 1 zinc ion.</text>
</comment>
<dbReference type="InterPro" id="IPR002734">
    <property type="entry name" value="RibDG_C"/>
</dbReference>
<feature type="active site" description="Proton donor" evidence="13">
    <location>
        <position position="54"/>
    </location>
</feature>
<name>A0A4Q6IBG3_9RICK</name>
<dbReference type="EMBL" id="QOHL01000012">
    <property type="protein sequence ID" value="RZB12638.1"/>
    <property type="molecule type" value="Genomic_DNA"/>
</dbReference>
<evidence type="ECO:0000256" key="2">
    <source>
        <dbReference type="ARBA" id="ARBA00004882"/>
    </source>
</evidence>
<dbReference type="Proteomes" id="UP000293377">
    <property type="component" value="Unassembled WGS sequence"/>
</dbReference>
<evidence type="ECO:0000256" key="6">
    <source>
        <dbReference type="ARBA" id="ARBA00022619"/>
    </source>
</evidence>
<feature type="binding site" evidence="14">
    <location>
        <position position="170"/>
    </location>
    <ligand>
        <name>substrate</name>
    </ligand>
</feature>
<proteinExistence type="inferred from homology"/>
<feature type="binding site" evidence="14">
    <location>
        <position position="206"/>
    </location>
    <ligand>
        <name>substrate</name>
    </ligand>
</feature>
<evidence type="ECO:0000313" key="18">
    <source>
        <dbReference type="Proteomes" id="UP000293377"/>
    </source>
</evidence>
<feature type="domain" description="CMP/dCMP-type deaminase" evidence="16">
    <location>
        <begin position="3"/>
        <end position="124"/>
    </location>
</feature>
<dbReference type="SUPFAM" id="SSF53927">
    <property type="entry name" value="Cytidine deaminase-like"/>
    <property type="match status" value="1"/>
</dbReference>
<keyword evidence="6 12" id="KW-0686">Riboflavin biosynthesis</keyword>
<comment type="catalytic activity">
    <reaction evidence="12">
        <text>2,5-diamino-6-hydroxy-4-(5-phosphoribosylamino)-pyrimidine + H2O + H(+) = 5-amino-6-(5-phospho-D-ribosylamino)uracil + NH4(+)</text>
        <dbReference type="Rhea" id="RHEA:21868"/>
        <dbReference type="ChEBI" id="CHEBI:15377"/>
        <dbReference type="ChEBI" id="CHEBI:15378"/>
        <dbReference type="ChEBI" id="CHEBI:28938"/>
        <dbReference type="ChEBI" id="CHEBI:58453"/>
        <dbReference type="ChEBI" id="CHEBI:58614"/>
        <dbReference type="EC" id="3.5.4.26"/>
    </reaction>
</comment>
<keyword evidence="8 12" id="KW-0862">Zinc</keyword>
<evidence type="ECO:0000256" key="8">
    <source>
        <dbReference type="ARBA" id="ARBA00022833"/>
    </source>
</evidence>
<dbReference type="PROSITE" id="PS00903">
    <property type="entry name" value="CYT_DCMP_DEAMINASES_1"/>
    <property type="match status" value="1"/>
</dbReference>
<accession>A0A4Q6IBG3</accession>
<gene>
    <name evidence="17" type="primary">ribD</name>
    <name evidence="17" type="ORF">DRF75_03065</name>
</gene>
<dbReference type="GO" id="GO:0008270">
    <property type="term" value="F:zinc ion binding"/>
    <property type="evidence" value="ECO:0007669"/>
    <property type="project" value="InterPro"/>
</dbReference>
<organism evidence="17 18">
    <name type="scientific">Ehrlichia minasensis</name>
    <dbReference type="NCBI Taxonomy" id="1242993"/>
    <lineage>
        <taxon>Bacteria</taxon>
        <taxon>Pseudomonadati</taxon>
        <taxon>Pseudomonadota</taxon>
        <taxon>Alphaproteobacteria</taxon>
        <taxon>Rickettsiales</taxon>
        <taxon>Anaplasmataceae</taxon>
        <taxon>Ehrlichia</taxon>
    </lineage>
</organism>
<dbReference type="RefSeq" id="WP_045170971.1">
    <property type="nucleotide sequence ID" value="NZ_QOHL01000012.1"/>
</dbReference>
<dbReference type="InterPro" id="IPR016193">
    <property type="entry name" value="Cytidine_deaminase-like"/>
</dbReference>
<dbReference type="Gene3D" id="3.40.140.10">
    <property type="entry name" value="Cytidine Deaminase, domain 2"/>
    <property type="match status" value="1"/>
</dbReference>
<evidence type="ECO:0000256" key="10">
    <source>
        <dbReference type="ARBA" id="ARBA00023002"/>
    </source>
</evidence>
<dbReference type="CDD" id="cd01284">
    <property type="entry name" value="Riboflavin_deaminase-reductase"/>
    <property type="match status" value="1"/>
</dbReference>
<dbReference type="PROSITE" id="PS51747">
    <property type="entry name" value="CYT_DCMP_DEAMINASES_2"/>
    <property type="match status" value="1"/>
</dbReference>
<dbReference type="OrthoDB" id="9800865at2"/>
<dbReference type="EC" id="1.1.1.193" evidence="12"/>
<dbReference type="UniPathway" id="UPA00275">
    <property type="reaction ID" value="UER00401"/>
</dbReference>
<evidence type="ECO:0000259" key="16">
    <source>
        <dbReference type="PROSITE" id="PS51747"/>
    </source>
</evidence>
<evidence type="ECO:0000256" key="9">
    <source>
        <dbReference type="ARBA" id="ARBA00022857"/>
    </source>
</evidence>
<protein>
    <recommendedName>
        <fullName evidence="12">Riboflavin biosynthesis protein RibD</fullName>
    </recommendedName>
    <domain>
        <recommendedName>
            <fullName evidence="12">Diaminohydroxyphosphoribosylaminopyrimidine deaminase</fullName>
            <shortName evidence="12">DRAP deaminase</shortName>
            <ecNumber evidence="12">3.5.4.26</ecNumber>
        </recommendedName>
        <alternativeName>
            <fullName evidence="12">Riboflavin-specific deaminase</fullName>
        </alternativeName>
    </domain>
    <domain>
        <recommendedName>
            <fullName evidence="12">5-amino-6-(5-phosphoribosylamino)uracil reductase</fullName>
            <ecNumber evidence="12">1.1.1.193</ecNumber>
        </recommendedName>
        <alternativeName>
            <fullName evidence="12">HTP reductase</fullName>
        </alternativeName>
    </domain>
</protein>
<sequence>MMRDDKKFMSLALRIARRGLGNVFPNPAVGCIVVNHGMIVGRGWTQVGGRPHAEVIALNNAGCLAKGATVYVTLEPCSHYGKTGPCALKLIDAGVKRMVIAARDPDVRVSGNGIKLLRDANIDVRCNLMYKEAQELNIGFFFSKIKDRPFITVKLASTLDGKIALSNGSSKWITNQLTRNWVHKQRSMYDAIMVGSNTVVYDNPMLNVRIPGLEYYSPVRIVIDRFGKICTYHNIVKTADIIPTYILTDDSSKVKLCKANYLVVNGVDDFLKNAMKLIAMKIGITRLFVEGGSILITELLKNQLVDRIIWCRSNKIFGASAVSSIGNLDVLAIQNLYNFKKINTLYFDDDIVDILESCRRY</sequence>
<keyword evidence="9 12" id="KW-0521">NADP</keyword>
<feature type="binding site" evidence="15">
    <location>
        <position position="86"/>
    </location>
    <ligand>
        <name>Zn(2+)</name>
        <dbReference type="ChEBI" id="CHEBI:29105"/>
        <note>catalytic</note>
    </ligand>
</feature>
<comment type="caution">
    <text evidence="17">The sequence shown here is derived from an EMBL/GenBank/DDBJ whole genome shotgun (WGS) entry which is preliminary data.</text>
</comment>
<keyword evidence="11" id="KW-0511">Multifunctional enzyme</keyword>
<dbReference type="InterPro" id="IPR024072">
    <property type="entry name" value="DHFR-like_dom_sf"/>
</dbReference>
<evidence type="ECO:0000256" key="7">
    <source>
        <dbReference type="ARBA" id="ARBA00022723"/>
    </source>
</evidence>
<evidence type="ECO:0000256" key="12">
    <source>
        <dbReference type="PIRNR" id="PIRNR006769"/>
    </source>
</evidence>
<evidence type="ECO:0000256" key="4">
    <source>
        <dbReference type="ARBA" id="ARBA00005259"/>
    </source>
</evidence>
<evidence type="ECO:0000256" key="14">
    <source>
        <dbReference type="PIRSR" id="PIRSR006769-2"/>
    </source>
</evidence>
<feature type="binding site" evidence="15">
    <location>
        <position position="77"/>
    </location>
    <ligand>
        <name>Zn(2+)</name>
        <dbReference type="ChEBI" id="CHEBI:29105"/>
        <note>catalytic</note>
    </ligand>
</feature>
<evidence type="ECO:0000256" key="5">
    <source>
        <dbReference type="ARBA" id="ARBA00007417"/>
    </source>
</evidence>
<keyword evidence="7 12" id="KW-0479">Metal-binding</keyword>
<keyword evidence="18" id="KW-1185">Reference proteome</keyword>
<feature type="binding site" evidence="14">
    <location>
        <position position="290"/>
    </location>
    <ligand>
        <name>substrate</name>
    </ligand>
</feature>
<dbReference type="Gene3D" id="3.40.430.10">
    <property type="entry name" value="Dihydrofolate Reductase, subunit A"/>
    <property type="match status" value="1"/>
</dbReference>
<comment type="pathway">
    <text evidence="2 12">Cofactor biosynthesis; riboflavin biosynthesis; 5-amino-6-(D-ribitylamino)uracil from GTP: step 2/4.</text>
</comment>
<evidence type="ECO:0000256" key="3">
    <source>
        <dbReference type="ARBA" id="ARBA00004910"/>
    </source>
</evidence>
<comment type="function">
    <text evidence="1 12">Converts 2,5-diamino-6-(ribosylamino)-4(3h)-pyrimidinone 5'-phosphate into 5-amino-6-(ribosylamino)-2,4(1h,3h)-pyrimidinedione 5'-phosphate.</text>
</comment>
<dbReference type="PANTHER" id="PTHR38011">
    <property type="entry name" value="DIHYDROFOLATE REDUCTASE FAMILY PROTEIN (AFU_ORTHOLOGUE AFUA_8G06820)"/>
    <property type="match status" value="1"/>
</dbReference>
<evidence type="ECO:0000256" key="1">
    <source>
        <dbReference type="ARBA" id="ARBA00002151"/>
    </source>
</evidence>
<dbReference type="GO" id="GO:0008835">
    <property type="term" value="F:diaminohydroxyphosphoribosylaminopyrimidine deaminase activity"/>
    <property type="evidence" value="ECO:0007669"/>
    <property type="project" value="UniProtKB-EC"/>
</dbReference>
<reference evidence="17 18" key="1">
    <citation type="submission" date="2018-06" db="EMBL/GenBank/DDBJ databases">
        <title>Complete Genome Sequence of Ehrlichia minasensis Isolated From Cattle.</title>
        <authorList>
            <person name="Aguiar D.M."/>
            <person name="Araujo J.P.A.Jr."/>
            <person name="Nakazato L."/>
            <person name="Bard E."/>
            <person name="Cabezas-Cruz A."/>
        </authorList>
    </citation>
    <scope>NUCLEOTIDE SEQUENCE [LARGE SCALE GENOMIC DNA]</scope>
    <source>
        <strain evidence="17 18">B11</strain>
    </source>
</reference>
<comment type="similarity">
    <text evidence="4 12">In the N-terminal section; belongs to the cytidine and deoxycytidylate deaminase family.</text>
</comment>
<dbReference type="EC" id="3.5.4.26" evidence="12"/>
<keyword evidence="12 17" id="KW-0378">Hydrolase</keyword>
<keyword evidence="10 12" id="KW-0560">Oxidoreductase</keyword>
<comment type="catalytic activity">
    <reaction evidence="12">
        <text>5-amino-6-(5-phospho-D-ribitylamino)uracil + NADP(+) = 5-amino-6-(5-phospho-D-ribosylamino)uracil + NADPH + H(+)</text>
        <dbReference type="Rhea" id="RHEA:17845"/>
        <dbReference type="ChEBI" id="CHEBI:15378"/>
        <dbReference type="ChEBI" id="CHEBI:57783"/>
        <dbReference type="ChEBI" id="CHEBI:58349"/>
        <dbReference type="ChEBI" id="CHEBI:58421"/>
        <dbReference type="ChEBI" id="CHEBI:58453"/>
        <dbReference type="EC" id="1.1.1.193"/>
    </reaction>
</comment>
<dbReference type="SUPFAM" id="SSF53597">
    <property type="entry name" value="Dihydrofolate reductase-like"/>
    <property type="match status" value="1"/>
</dbReference>
<feature type="binding site" evidence="14">
    <location>
        <position position="186"/>
    </location>
    <ligand>
        <name>substrate</name>
    </ligand>
</feature>
<comment type="similarity">
    <text evidence="5 12">In the C-terminal section; belongs to the HTP reductase family.</text>
</comment>
<dbReference type="Pfam" id="PF00383">
    <property type="entry name" value="dCMP_cyt_deam_1"/>
    <property type="match status" value="1"/>
</dbReference>
<dbReference type="InterPro" id="IPR050765">
    <property type="entry name" value="Riboflavin_Biosynth_HTPR"/>
</dbReference>
<evidence type="ECO:0000256" key="11">
    <source>
        <dbReference type="ARBA" id="ARBA00023268"/>
    </source>
</evidence>
<dbReference type="NCBIfam" id="TIGR00326">
    <property type="entry name" value="eubact_ribD"/>
    <property type="match status" value="1"/>
</dbReference>
<feature type="binding site" evidence="14">
    <location>
        <position position="209"/>
    </location>
    <ligand>
        <name>substrate</name>
    </ligand>
</feature>
<feature type="binding site" evidence="15">
    <location>
        <position position="52"/>
    </location>
    <ligand>
        <name>Zn(2+)</name>
        <dbReference type="ChEBI" id="CHEBI:29105"/>
        <note>catalytic</note>
    </ligand>
</feature>
<dbReference type="PIRSF" id="PIRSF006769">
    <property type="entry name" value="RibD"/>
    <property type="match status" value="1"/>
</dbReference>
<dbReference type="InterPro" id="IPR016192">
    <property type="entry name" value="APOBEC/CMP_deaminase_Zn-bd"/>
</dbReference>
<feature type="binding site" evidence="14">
    <location>
        <position position="156"/>
    </location>
    <ligand>
        <name>NADP(+)</name>
        <dbReference type="ChEBI" id="CHEBI:58349"/>
    </ligand>
</feature>
<evidence type="ECO:0000313" key="17">
    <source>
        <dbReference type="EMBL" id="RZB12638.1"/>
    </source>
</evidence>
<dbReference type="AlphaFoldDB" id="A0A4Q6IBG3"/>
<dbReference type="InterPro" id="IPR002125">
    <property type="entry name" value="CMP_dCMP_dom"/>
</dbReference>
<dbReference type="Pfam" id="PF01872">
    <property type="entry name" value="RibD_C"/>
    <property type="match status" value="1"/>
</dbReference>
<dbReference type="InterPro" id="IPR004794">
    <property type="entry name" value="Eubact_RibD"/>
</dbReference>
<dbReference type="PANTHER" id="PTHR38011:SF7">
    <property type="entry name" value="2,5-DIAMINO-6-RIBOSYLAMINO-4(3H)-PYRIMIDINONE 5'-PHOSPHATE REDUCTASE"/>
    <property type="match status" value="1"/>
</dbReference>
<comment type="pathway">
    <text evidence="3 12">Cofactor biosynthesis; riboflavin biosynthesis; 5-amino-6-(D-ribitylamino)uracil from GTP: step 3/4.</text>
</comment>
<dbReference type="GO" id="GO:0008703">
    <property type="term" value="F:5-amino-6-(5-phosphoribosylamino)uracil reductase activity"/>
    <property type="evidence" value="ECO:0007669"/>
    <property type="project" value="UniProtKB-EC"/>
</dbReference>
<feature type="binding site" evidence="14">
    <location>
        <position position="172"/>
    </location>
    <ligand>
        <name>NADP(+)</name>
        <dbReference type="ChEBI" id="CHEBI:58349"/>
    </ligand>
</feature>